<dbReference type="Pfam" id="PF03829">
    <property type="entry name" value="PTSIIA_gutA"/>
    <property type="match status" value="1"/>
</dbReference>
<keyword evidence="3" id="KW-1185">Reference proteome</keyword>
<gene>
    <name evidence="2" type="ORF">SAMN04488072_10566</name>
</gene>
<dbReference type="GO" id="GO:0009401">
    <property type="term" value="P:phosphoenolpyruvate-dependent sugar phosphotransferase system"/>
    <property type="evidence" value="ECO:0007669"/>
    <property type="project" value="InterPro"/>
</dbReference>
<protein>
    <submittedName>
        <fullName evidence="2">PTS system, glucitol/sorbitol-specific IIA component</fullName>
    </submittedName>
</protein>
<dbReference type="EMBL" id="FOJW01000005">
    <property type="protein sequence ID" value="SFB00324.1"/>
    <property type="molecule type" value="Genomic_DNA"/>
</dbReference>
<reference evidence="2 3" key="1">
    <citation type="submission" date="2016-10" db="EMBL/GenBank/DDBJ databases">
        <authorList>
            <person name="de Groot N.N."/>
        </authorList>
    </citation>
    <scope>NUCLEOTIDE SEQUENCE [LARGE SCALE GENOMIC DNA]</scope>
    <source>
        <strain evidence="2 3">CGMCC 1.3702</strain>
    </source>
</reference>
<evidence type="ECO:0000313" key="2">
    <source>
        <dbReference type="EMBL" id="SFB00324.1"/>
    </source>
</evidence>
<dbReference type="PANTHER" id="PTHR40398">
    <property type="entry name" value="PTS SYSTEM GLUCITOL/SORBITOL-SPECIFIC EIIA COMPONENT"/>
    <property type="match status" value="1"/>
</dbReference>
<sequence>MTNTYYNVNVVEIGSDASLMLEEKMVILFNNTVPEDLRSIAFVHDGGELTDEIKAGDQLVIDGDTFDILFVGDKVNETMRDLGHATFHFNGETISDLPGTVCLEDKSIPQISENSTISFNRPR</sequence>
<dbReference type="PROSITE" id="PS51097">
    <property type="entry name" value="PTS_EIIA_TYPE_5"/>
    <property type="match status" value="1"/>
</dbReference>
<dbReference type="PANTHER" id="PTHR40398:SF1">
    <property type="entry name" value="PTS SYSTEM GLUCITOL_SORBITOL-SPECIFIC EIIA COMPONENT"/>
    <property type="match status" value="1"/>
</dbReference>
<dbReference type="STRING" id="237679.SAMN04488072_10566"/>
<dbReference type="RefSeq" id="WP_090235903.1">
    <property type="nucleotide sequence ID" value="NZ_FOJW01000005.1"/>
</dbReference>
<organism evidence="2 3">
    <name type="scientific">Lentibacillus halodurans</name>
    <dbReference type="NCBI Taxonomy" id="237679"/>
    <lineage>
        <taxon>Bacteria</taxon>
        <taxon>Bacillati</taxon>
        <taxon>Bacillota</taxon>
        <taxon>Bacilli</taxon>
        <taxon>Bacillales</taxon>
        <taxon>Bacillaceae</taxon>
        <taxon>Lentibacillus</taxon>
    </lineage>
</organism>
<dbReference type="InterPro" id="IPR004716">
    <property type="entry name" value="PTS_IIA_glucitol/sorbitol-sp"/>
</dbReference>
<dbReference type="GO" id="GO:0005737">
    <property type="term" value="C:cytoplasm"/>
    <property type="evidence" value="ECO:0007669"/>
    <property type="project" value="InterPro"/>
</dbReference>
<dbReference type="OrthoDB" id="5113885at2"/>
<dbReference type="SUPFAM" id="SSF141530">
    <property type="entry name" value="PTSIIA/GutA-like"/>
    <property type="match status" value="1"/>
</dbReference>
<name>A0A1I0XHD3_9BACI</name>
<evidence type="ECO:0000256" key="1">
    <source>
        <dbReference type="PROSITE-ProRule" id="PRU00420"/>
    </source>
</evidence>
<dbReference type="Gene3D" id="2.40.33.40">
    <property type="entry name" value="Phosphotransferase system, glucitol/sorbitol-specific IIA component"/>
    <property type="match status" value="1"/>
</dbReference>
<dbReference type="InterPro" id="IPR036665">
    <property type="entry name" value="PTS_IIA_glucitol/sorbitol_sf"/>
</dbReference>
<evidence type="ECO:0000313" key="3">
    <source>
        <dbReference type="Proteomes" id="UP000198642"/>
    </source>
</evidence>
<proteinExistence type="predicted"/>
<dbReference type="AlphaFoldDB" id="A0A1I0XHD3"/>
<dbReference type="GO" id="GO:0008982">
    <property type="term" value="F:protein-N(PI)-phosphohistidine-sugar phosphotransferase activity"/>
    <property type="evidence" value="ECO:0007669"/>
    <property type="project" value="InterPro"/>
</dbReference>
<dbReference type="GO" id="GO:0016301">
    <property type="term" value="F:kinase activity"/>
    <property type="evidence" value="ECO:0007669"/>
    <property type="project" value="TreeGrafter"/>
</dbReference>
<dbReference type="Proteomes" id="UP000198642">
    <property type="component" value="Unassembled WGS sequence"/>
</dbReference>
<feature type="modified residue" description="Phosphohistidine; by HPr" evidence="1">
    <location>
        <position position="44"/>
    </location>
</feature>
<accession>A0A1I0XHD3</accession>